<feature type="transmembrane region" description="Helical" evidence="6">
    <location>
        <begin position="255"/>
        <end position="276"/>
    </location>
</feature>
<feature type="transmembrane region" description="Helical" evidence="6">
    <location>
        <begin position="148"/>
        <end position="172"/>
    </location>
</feature>
<keyword evidence="2" id="KW-1003">Cell membrane</keyword>
<reference evidence="7" key="2">
    <citation type="submission" date="2020-09" db="EMBL/GenBank/DDBJ databases">
        <authorList>
            <person name="Sun Q."/>
            <person name="Zhou Y."/>
        </authorList>
    </citation>
    <scope>NUCLEOTIDE SEQUENCE</scope>
    <source>
        <strain evidence="7">CGMCC 1.12360</strain>
    </source>
</reference>
<keyword evidence="8" id="KW-1185">Reference proteome</keyword>
<evidence type="ECO:0000256" key="5">
    <source>
        <dbReference type="ARBA" id="ARBA00023136"/>
    </source>
</evidence>
<dbReference type="InterPro" id="IPR014108">
    <property type="entry name" value="Caa3-assmbl_CtaG"/>
</dbReference>
<dbReference type="EMBL" id="BMEV01000011">
    <property type="protein sequence ID" value="GGH72260.1"/>
    <property type="molecule type" value="Genomic_DNA"/>
</dbReference>
<feature type="transmembrane region" description="Helical" evidence="6">
    <location>
        <begin position="184"/>
        <end position="204"/>
    </location>
</feature>
<evidence type="ECO:0000256" key="6">
    <source>
        <dbReference type="SAM" id="Phobius"/>
    </source>
</evidence>
<dbReference type="NCBIfam" id="TIGR02737">
    <property type="entry name" value="caa3_CtaG"/>
    <property type="match status" value="1"/>
</dbReference>
<comment type="subcellular location">
    <subcellularLocation>
        <location evidence="1">Cell membrane</location>
        <topology evidence="1">Multi-pass membrane protein</topology>
    </subcellularLocation>
</comment>
<dbReference type="Pfam" id="PF09678">
    <property type="entry name" value="Caa3_CtaG"/>
    <property type="match status" value="1"/>
</dbReference>
<feature type="transmembrane region" description="Helical" evidence="6">
    <location>
        <begin position="12"/>
        <end position="32"/>
    </location>
</feature>
<evidence type="ECO:0000313" key="8">
    <source>
        <dbReference type="Proteomes" id="UP000602050"/>
    </source>
</evidence>
<dbReference type="Proteomes" id="UP000602050">
    <property type="component" value="Unassembled WGS sequence"/>
</dbReference>
<keyword evidence="5 6" id="KW-0472">Membrane</keyword>
<proteinExistence type="predicted"/>
<organism evidence="7 8">
    <name type="scientific">Compostibacillus humi</name>
    <dbReference type="NCBI Taxonomy" id="1245525"/>
    <lineage>
        <taxon>Bacteria</taxon>
        <taxon>Bacillati</taxon>
        <taxon>Bacillota</taxon>
        <taxon>Bacilli</taxon>
        <taxon>Bacillales</taxon>
        <taxon>Bacillaceae</taxon>
        <taxon>Compostibacillus</taxon>
    </lineage>
</organism>
<dbReference type="InterPro" id="IPR019108">
    <property type="entry name" value="Caa3_assmbl_CtaG-rel"/>
</dbReference>
<evidence type="ECO:0000256" key="3">
    <source>
        <dbReference type="ARBA" id="ARBA00022692"/>
    </source>
</evidence>
<feature type="transmembrane region" description="Helical" evidence="6">
    <location>
        <begin position="81"/>
        <end position="101"/>
    </location>
</feature>
<sequence length="298" mass="34047">MWLELQIFGFRALWSPFFFLMVVLCGLFYHFLFFRKFKTKEKPTIKQQISFYIGLLLLYIAKGSPVDLLSHITLTAHMIQMATFLLLVPILFIKGLPAWVWEKILLAPKIKPIVQLLTKPVIALLFFNGLFSFYHLPLLFNFSKETPVAHFTIHAALFFAAFIMWLPLMAPVKEINKLKPLLKIVYIFVNSVLITPACAMIIFAPDPLYEAYMETGAWITALSLCVPNDVLQGISGVLTGPDLFSPLGIREDQQLGGIVMKLVQEFIYGTVLVMIIRQWFKEENRPVDPLPSTSYHSS</sequence>
<comment type="caution">
    <text evidence="7">The sequence shown here is derived from an EMBL/GenBank/DDBJ whole genome shotgun (WGS) entry which is preliminary data.</text>
</comment>
<dbReference type="GO" id="GO:0005886">
    <property type="term" value="C:plasma membrane"/>
    <property type="evidence" value="ECO:0007669"/>
    <property type="project" value="UniProtKB-SubCell"/>
</dbReference>
<keyword evidence="3 6" id="KW-0812">Transmembrane</keyword>
<evidence type="ECO:0000313" key="7">
    <source>
        <dbReference type="EMBL" id="GGH72260.1"/>
    </source>
</evidence>
<protein>
    <submittedName>
        <fullName evidence="7">Protein CtaG</fullName>
    </submittedName>
</protein>
<feature type="transmembrane region" description="Helical" evidence="6">
    <location>
        <begin position="113"/>
        <end position="136"/>
    </location>
</feature>
<dbReference type="AlphaFoldDB" id="A0A8J2ZPU9"/>
<evidence type="ECO:0000256" key="2">
    <source>
        <dbReference type="ARBA" id="ARBA00022475"/>
    </source>
</evidence>
<evidence type="ECO:0000256" key="4">
    <source>
        <dbReference type="ARBA" id="ARBA00022989"/>
    </source>
</evidence>
<name>A0A8J2ZPU9_9BACI</name>
<accession>A0A8J2ZPU9</accession>
<dbReference type="RefSeq" id="WP_188391183.1">
    <property type="nucleotide sequence ID" value="NZ_BMEV01000011.1"/>
</dbReference>
<keyword evidence="4 6" id="KW-1133">Transmembrane helix</keyword>
<gene>
    <name evidence="7" type="primary">ctaG</name>
    <name evidence="7" type="ORF">GCM10010978_09030</name>
</gene>
<reference evidence="7" key="1">
    <citation type="journal article" date="2014" name="Int. J. Syst. Evol. Microbiol.">
        <title>Complete genome sequence of Corynebacterium casei LMG S-19264T (=DSM 44701T), isolated from a smear-ripened cheese.</title>
        <authorList>
            <consortium name="US DOE Joint Genome Institute (JGI-PGF)"/>
            <person name="Walter F."/>
            <person name="Albersmeier A."/>
            <person name="Kalinowski J."/>
            <person name="Ruckert C."/>
        </authorList>
    </citation>
    <scope>NUCLEOTIDE SEQUENCE</scope>
    <source>
        <strain evidence="7">CGMCC 1.12360</strain>
    </source>
</reference>
<evidence type="ECO:0000256" key="1">
    <source>
        <dbReference type="ARBA" id="ARBA00004651"/>
    </source>
</evidence>